<organism evidence="3 4">
    <name type="scientific">Mortierella alpina</name>
    <name type="common">Oleaginous fungus</name>
    <name type="synonym">Mortierella renispora</name>
    <dbReference type="NCBI Taxonomy" id="64518"/>
    <lineage>
        <taxon>Eukaryota</taxon>
        <taxon>Fungi</taxon>
        <taxon>Fungi incertae sedis</taxon>
        <taxon>Mucoromycota</taxon>
        <taxon>Mortierellomycotina</taxon>
        <taxon>Mortierellomycetes</taxon>
        <taxon>Mortierellales</taxon>
        <taxon>Mortierellaceae</taxon>
        <taxon>Mortierella</taxon>
    </lineage>
</organism>
<feature type="transmembrane region" description="Helical" evidence="2">
    <location>
        <begin position="353"/>
        <end position="372"/>
    </location>
</feature>
<name>A0A9P8I9V0_MORAP</name>
<accession>A0A9P8I9V0</accession>
<reference evidence="3" key="1">
    <citation type="submission" date="2021-07" db="EMBL/GenBank/DDBJ databases">
        <title>Draft genome of Mortierella alpina, strain LL118, isolated from an aspen leaf litter sample.</title>
        <authorList>
            <person name="Yang S."/>
            <person name="Vinatzer B.A."/>
        </authorList>
    </citation>
    <scope>NUCLEOTIDE SEQUENCE</scope>
    <source>
        <strain evidence="3">LL118</strain>
    </source>
</reference>
<protein>
    <submittedName>
        <fullName evidence="3">Uncharacterized protein</fullName>
    </submittedName>
</protein>
<comment type="caution">
    <text evidence="3">The sequence shown here is derived from an EMBL/GenBank/DDBJ whole genome shotgun (WGS) entry which is preliminary data.</text>
</comment>
<keyword evidence="2" id="KW-0812">Transmembrane</keyword>
<sequence length="374" mass="40802">MNRHLFSGSFLRSSYSKGIAPFTTTATTLYPIMALHKRISTAFPPSNSILRARSIRVSTSVSSSRWSSIVFLCITLLSLSTFLSPIPADASPRTHIPAPKSVTKSMGFTFSEKSAQPLQLQIEAQVAGKQKLAYLPKTGPNLDFYYLNYRPSYLAGESQIDFWMVSPQGAKIPKTASLELLDEFGKIRLAVLVPEGTEVPREIARTHEPFLWKSWKIPKTLPADFDFSEKFRVILRTSNKAPHKDKVPPAEPAAPIAAAAAAAAAKPHQKRSILDYDAALLGSFIAKAPEPLVFQDRQFRIKGLTATPGGKPNPAKVYVNRVLVAPTDQGAGGKVDSESKDSDSSGQRSRATLPRFMVVLVLLAAVMAPLLLTQ</sequence>
<feature type="region of interest" description="Disordered" evidence="1">
    <location>
        <begin position="329"/>
        <end position="348"/>
    </location>
</feature>
<evidence type="ECO:0000256" key="1">
    <source>
        <dbReference type="SAM" id="MobiDB-lite"/>
    </source>
</evidence>
<evidence type="ECO:0000313" key="3">
    <source>
        <dbReference type="EMBL" id="KAG9327858.1"/>
    </source>
</evidence>
<dbReference type="EMBL" id="JAIFTL010000001">
    <property type="protein sequence ID" value="KAG9327858.1"/>
    <property type="molecule type" value="Genomic_DNA"/>
</dbReference>
<evidence type="ECO:0000256" key="2">
    <source>
        <dbReference type="SAM" id="Phobius"/>
    </source>
</evidence>
<keyword evidence="2" id="KW-1133">Transmembrane helix</keyword>
<dbReference type="AlphaFoldDB" id="A0A9P8I9V0"/>
<evidence type="ECO:0000313" key="4">
    <source>
        <dbReference type="Proteomes" id="UP000717515"/>
    </source>
</evidence>
<proteinExistence type="predicted"/>
<dbReference type="Proteomes" id="UP000717515">
    <property type="component" value="Unassembled WGS sequence"/>
</dbReference>
<gene>
    <name evidence="3" type="ORF">KVV02_000304</name>
</gene>
<keyword evidence="2" id="KW-0472">Membrane</keyword>